<evidence type="ECO:0000313" key="2">
    <source>
        <dbReference type="EMBL" id="XDJ15316.1"/>
    </source>
</evidence>
<accession>A0AB39CEN2</accession>
<protein>
    <submittedName>
        <fullName evidence="2">Uncharacterized protein</fullName>
    </submittedName>
</protein>
<keyword evidence="1" id="KW-0812">Transmembrane</keyword>
<feature type="transmembrane region" description="Helical" evidence="1">
    <location>
        <begin position="6"/>
        <end position="28"/>
    </location>
</feature>
<proteinExistence type="predicted"/>
<keyword evidence="1" id="KW-0472">Membrane</keyword>
<reference evidence="2" key="1">
    <citation type="submission" date="2024-07" db="EMBL/GenBank/DDBJ databases">
        <authorList>
            <person name="Bringhurst R.M."/>
            <person name="Homer T.E."/>
        </authorList>
    </citation>
    <scope>NUCLEOTIDE SEQUENCE</scope>
</reference>
<keyword evidence="1" id="KW-1133">Transmembrane helix</keyword>
<evidence type="ECO:0000256" key="1">
    <source>
        <dbReference type="SAM" id="Phobius"/>
    </source>
</evidence>
<sequence length="62" mass="6899">MTLLQLVEAIPGCAVAALWIGTAAVILWDRKTGGPYERAAREIRAHSESLQEQERARTRTHV</sequence>
<organism evidence="2">
    <name type="scientific">Pseudomonas phage HRDY3</name>
    <dbReference type="NCBI Taxonomy" id="3236930"/>
    <lineage>
        <taxon>Viruses</taxon>
    </lineage>
</organism>
<dbReference type="EMBL" id="PQ015379">
    <property type="protein sequence ID" value="XDJ15316.1"/>
    <property type="molecule type" value="Genomic_DNA"/>
</dbReference>
<name>A0AB39CEN2_9VIRU</name>